<evidence type="ECO:0000313" key="1">
    <source>
        <dbReference type="EMBL" id="SMO91422.1"/>
    </source>
</evidence>
<protein>
    <submittedName>
        <fullName evidence="1">Uncharacterized protein</fullName>
    </submittedName>
</protein>
<dbReference type="OrthoDB" id="1523992at2"/>
<evidence type="ECO:0000313" key="2">
    <source>
        <dbReference type="Proteomes" id="UP000317557"/>
    </source>
</evidence>
<gene>
    <name evidence="1" type="ORF">SAMN06265219_11583</name>
</gene>
<dbReference type="AlphaFoldDB" id="A0A521F5F1"/>
<dbReference type="EMBL" id="FXTP01000015">
    <property type="protein sequence ID" value="SMO91422.1"/>
    <property type="molecule type" value="Genomic_DNA"/>
</dbReference>
<reference evidence="1 2" key="1">
    <citation type="submission" date="2017-05" db="EMBL/GenBank/DDBJ databases">
        <authorList>
            <person name="Varghese N."/>
            <person name="Submissions S."/>
        </authorList>
    </citation>
    <scope>NUCLEOTIDE SEQUENCE [LARGE SCALE GENOMIC DNA]</scope>
    <source>
        <strain evidence="1 2">DSM 21985</strain>
    </source>
</reference>
<sequence length="239" mass="27458">MEGKGTPFSSPIGEGLVRILIKIHGIECEVENDAPEFVDPFEDEPNLTLCPDVDVSGITNAFKKSYKLRLNKKESNEESIVWELSDKGVWFDIKMDQVKDIWLADYHFQIESSKPRYLAYYISNLEHRIEWLQVHEKSGEIRSLSEFNKKFSPAPIAEKDTYTGSDILKCCEMLARAAKRIDLRTKSAMVKFNTEKGRLYSLLKGMAEKMGYDINPLDKETVLKKEQKGEMVSHLITLK</sequence>
<name>A0A521F5F1_9BACT</name>
<keyword evidence="2" id="KW-1185">Reference proteome</keyword>
<dbReference type="RefSeq" id="WP_142455646.1">
    <property type="nucleotide sequence ID" value="NZ_FXTP01000015.1"/>
</dbReference>
<accession>A0A521F5F1</accession>
<organism evidence="1 2">
    <name type="scientific">Gracilimonas mengyeensis</name>
    <dbReference type="NCBI Taxonomy" id="1302730"/>
    <lineage>
        <taxon>Bacteria</taxon>
        <taxon>Pseudomonadati</taxon>
        <taxon>Balneolota</taxon>
        <taxon>Balneolia</taxon>
        <taxon>Balneolales</taxon>
        <taxon>Balneolaceae</taxon>
        <taxon>Gracilimonas</taxon>
    </lineage>
</organism>
<dbReference type="Proteomes" id="UP000317557">
    <property type="component" value="Unassembled WGS sequence"/>
</dbReference>
<proteinExistence type="predicted"/>